<feature type="transmembrane region" description="Helical" evidence="6">
    <location>
        <begin position="12"/>
        <end position="29"/>
    </location>
</feature>
<dbReference type="InterPro" id="IPR007267">
    <property type="entry name" value="GtrA_DPMS_TM"/>
</dbReference>
<dbReference type="AlphaFoldDB" id="A0A3D4S4X3"/>
<feature type="transmembrane region" description="Helical" evidence="6">
    <location>
        <begin position="72"/>
        <end position="93"/>
    </location>
</feature>
<reference evidence="8 9" key="1">
    <citation type="journal article" date="2018" name="Nat. Biotechnol.">
        <title>A standardized bacterial taxonomy based on genome phylogeny substantially revises the tree of life.</title>
        <authorList>
            <person name="Parks D.H."/>
            <person name="Chuvochina M."/>
            <person name="Waite D.W."/>
            <person name="Rinke C."/>
            <person name="Skarshewski A."/>
            <person name="Chaumeil P.A."/>
            <person name="Hugenholtz P."/>
        </authorList>
    </citation>
    <scope>NUCLEOTIDE SEQUENCE [LARGE SCALE GENOMIC DNA]</scope>
    <source>
        <strain evidence="8">UBA11306</strain>
    </source>
</reference>
<name>A0A3D4S4X3_9ENTE</name>
<evidence type="ECO:0000259" key="7">
    <source>
        <dbReference type="Pfam" id="PF04138"/>
    </source>
</evidence>
<evidence type="ECO:0000256" key="6">
    <source>
        <dbReference type="SAM" id="Phobius"/>
    </source>
</evidence>
<dbReference type="InterPro" id="IPR051401">
    <property type="entry name" value="GtrA_CellWall_Glycosyl"/>
</dbReference>
<accession>A0A3D4S4X3</accession>
<evidence type="ECO:0000256" key="4">
    <source>
        <dbReference type="ARBA" id="ARBA00022989"/>
    </source>
</evidence>
<dbReference type="Pfam" id="PF04138">
    <property type="entry name" value="GtrA_DPMS_TM"/>
    <property type="match status" value="1"/>
</dbReference>
<evidence type="ECO:0000256" key="5">
    <source>
        <dbReference type="ARBA" id="ARBA00023136"/>
    </source>
</evidence>
<dbReference type="Proteomes" id="UP000262195">
    <property type="component" value="Unassembled WGS sequence"/>
</dbReference>
<evidence type="ECO:0000256" key="1">
    <source>
        <dbReference type="ARBA" id="ARBA00004141"/>
    </source>
</evidence>
<evidence type="ECO:0000313" key="8">
    <source>
        <dbReference type="EMBL" id="HCS93869.1"/>
    </source>
</evidence>
<comment type="similarity">
    <text evidence="2">Belongs to the GtrA family.</text>
</comment>
<organism evidence="8 9">
    <name type="scientific">Bavariicoccus seileri</name>
    <dbReference type="NCBI Taxonomy" id="549685"/>
    <lineage>
        <taxon>Bacteria</taxon>
        <taxon>Bacillati</taxon>
        <taxon>Bacillota</taxon>
        <taxon>Bacilli</taxon>
        <taxon>Lactobacillales</taxon>
        <taxon>Enterococcaceae</taxon>
        <taxon>Bavariicoccus</taxon>
    </lineage>
</organism>
<evidence type="ECO:0000256" key="3">
    <source>
        <dbReference type="ARBA" id="ARBA00022692"/>
    </source>
</evidence>
<sequence length="136" mass="15362">MKKLIEQLMKFGVVGVIASLIDFGVLYVLTEYLGINYLVSSTISFLASVIFNYILSVKWVFVTAKTNKTKELLLFTILSAVGLVINNLLMWVFVEKAGVYYMLAKVIATVVVMLYNFISRKILIEDKGAKSFKEML</sequence>
<comment type="subcellular location">
    <subcellularLocation>
        <location evidence="1">Membrane</location>
        <topology evidence="1">Multi-pass membrane protein</topology>
    </subcellularLocation>
</comment>
<feature type="domain" description="GtrA/DPMS transmembrane" evidence="7">
    <location>
        <begin position="10"/>
        <end position="123"/>
    </location>
</feature>
<dbReference type="GO" id="GO:0000271">
    <property type="term" value="P:polysaccharide biosynthetic process"/>
    <property type="evidence" value="ECO:0007669"/>
    <property type="project" value="InterPro"/>
</dbReference>
<dbReference type="PANTHER" id="PTHR38459:SF1">
    <property type="entry name" value="PROPHAGE BACTOPRENOL-LINKED GLUCOSE TRANSLOCASE HOMOLOG"/>
    <property type="match status" value="1"/>
</dbReference>
<protein>
    <submittedName>
        <fullName evidence="8">GtrA family protein</fullName>
    </submittedName>
</protein>
<feature type="transmembrane region" description="Helical" evidence="6">
    <location>
        <begin position="99"/>
        <end position="118"/>
    </location>
</feature>
<feature type="transmembrane region" description="Helical" evidence="6">
    <location>
        <begin position="35"/>
        <end position="60"/>
    </location>
</feature>
<dbReference type="STRING" id="1121105.GCA_000421665_00361"/>
<dbReference type="GO" id="GO:0005886">
    <property type="term" value="C:plasma membrane"/>
    <property type="evidence" value="ECO:0007669"/>
    <property type="project" value="TreeGrafter"/>
</dbReference>
<dbReference type="EMBL" id="DQHO01000027">
    <property type="protein sequence ID" value="HCS93869.1"/>
    <property type="molecule type" value="Genomic_DNA"/>
</dbReference>
<gene>
    <name evidence="8" type="ORF">DIW15_04085</name>
</gene>
<evidence type="ECO:0000256" key="2">
    <source>
        <dbReference type="ARBA" id="ARBA00009399"/>
    </source>
</evidence>
<comment type="caution">
    <text evidence="8">The sequence shown here is derived from an EMBL/GenBank/DDBJ whole genome shotgun (WGS) entry which is preliminary data.</text>
</comment>
<keyword evidence="4 6" id="KW-1133">Transmembrane helix</keyword>
<dbReference type="PANTHER" id="PTHR38459">
    <property type="entry name" value="PROPHAGE BACTOPRENOL-LINKED GLUCOSE TRANSLOCASE HOMOLOG"/>
    <property type="match status" value="1"/>
</dbReference>
<evidence type="ECO:0000313" key="9">
    <source>
        <dbReference type="Proteomes" id="UP000262195"/>
    </source>
</evidence>
<keyword evidence="5 6" id="KW-0472">Membrane</keyword>
<keyword evidence="3 6" id="KW-0812">Transmembrane</keyword>
<proteinExistence type="inferred from homology"/>